<dbReference type="AlphaFoldDB" id="A0A0D8ZM47"/>
<organism evidence="1 2">
    <name type="scientific">Aliterella atlantica CENA595</name>
    <dbReference type="NCBI Taxonomy" id="1618023"/>
    <lineage>
        <taxon>Bacteria</taxon>
        <taxon>Bacillati</taxon>
        <taxon>Cyanobacteriota</taxon>
        <taxon>Cyanophyceae</taxon>
        <taxon>Chroococcidiopsidales</taxon>
        <taxon>Aliterellaceae</taxon>
        <taxon>Aliterella</taxon>
    </lineage>
</organism>
<gene>
    <name evidence="1" type="ORF">UH38_23825</name>
</gene>
<protein>
    <submittedName>
        <fullName evidence="1">Uncharacterized protein</fullName>
    </submittedName>
</protein>
<dbReference type="STRING" id="1618023.UH38_23825"/>
<name>A0A0D8ZM47_9CYAN</name>
<sequence length="105" mass="12586">MKFRYRGVLYEYHLSQAEAGSQPILHYQGVFYSRDIQSYDSPEISPVKLPASSDRHRQKSRLGWQKNHPDKWRFQYWLLLRLQTRCSCQKAQPLLQDGKQVEIKF</sequence>
<accession>A0A0D8ZM47</accession>
<dbReference type="EMBL" id="JYON01000044">
    <property type="protein sequence ID" value="KJH69447.1"/>
    <property type="molecule type" value="Genomic_DNA"/>
</dbReference>
<dbReference type="Proteomes" id="UP000032452">
    <property type="component" value="Unassembled WGS sequence"/>
</dbReference>
<evidence type="ECO:0000313" key="2">
    <source>
        <dbReference type="Proteomes" id="UP000032452"/>
    </source>
</evidence>
<dbReference type="RefSeq" id="WP_045057203.1">
    <property type="nucleotide sequence ID" value="NZ_CAWMDP010000055.1"/>
</dbReference>
<proteinExistence type="predicted"/>
<reference evidence="1 2" key="1">
    <citation type="submission" date="2015-02" db="EMBL/GenBank/DDBJ databases">
        <title>Draft genome of a novel marine cyanobacterium (Chroococcales) isolated from South Atlantic Ocean.</title>
        <authorList>
            <person name="Rigonato J."/>
            <person name="Alvarenga D.O."/>
            <person name="Branco L.H."/>
            <person name="Varani A.M."/>
            <person name="Brandini F.P."/>
            <person name="Fiore M.F."/>
        </authorList>
    </citation>
    <scope>NUCLEOTIDE SEQUENCE [LARGE SCALE GENOMIC DNA]</scope>
    <source>
        <strain evidence="1 2">CENA595</strain>
    </source>
</reference>
<keyword evidence="2" id="KW-1185">Reference proteome</keyword>
<evidence type="ECO:0000313" key="1">
    <source>
        <dbReference type="EMBL" id="KJH69447.1"/>
    </source>
</evidence>
<comment type="caution">
    <text evidence="1">The sequence shown here is derived from an EMBL/GenBank/DDBJ whole genome shotgun (WGS) entry which is preliminary data.</text>
</comment>